<organism evidence="2 3">
    <name type="scientific">Methanocella paludicola (strain DSM 17711 / JCM 13418 / NBRC 101707 / SANAE)</name>
    <dbReference type="NCBI Taxonomy" id="304371"/>
    <lineage>
        <taxon>Archaea</taxon>
        <taxon>Methanobacteriati</taxon>
        <taxon>Methanobacteriota</taxon>
        <taxon>Stenosarchaea group</taxon>
        <taxon>Methanomicrobia</taxon>
        <taxon>Methanocellales</taxon>
        <taxon>Methanocellaceae</taxon>
        <taxon>Methanocella</taxon>
    </lineage>
</organism>
<reference evidence="2 3" key="1">
    <citation type="journal article" date="2007" name="Appl. Environ. Microbiol.">
        <title>Isolation of key methanogens for global methane emission from rice paddy fields: a novel isolate affiliated with the clone cluster rice cluster I.</title>
        <authorList>
            <person name="Sakai S."/>
            <person name="Imachi H."/>
            <person name="Sekiguchi Y."/>
            <person name="Ohashi A."/>
            <person name="Harada H."/>
            <person name="Kamagata Y."/>
        </authorList>
    </citation>
    <scope>NUCLEOTIDE SEQUENCE [LARGE SCALE GENOMIC DNA]</scope>
    <source>
        <strain evidence="3">DSM 17711 / JCM 13418 / NBRC 101707 / SANAE</strain>
    </source>
</reference>
<reference evidence="2 3" key="2">
    <citation type="journal article" date="2008" name="Int. J. Syst. Evol. Microbiol.">
        <title>Methanocella paludicola gen. nov., sp. nov., a methane-producing archaeon, the first isolate of the lineage 'Rice Cluster I', and proposal of the new archaeal order Methanocellales ord. nov.</title>
        <authorList>
            <person name="Sakai S."/>
            <person name="Imachi H."/>
            <person name="Hanada S."/>
            <person name="Ohashi A."/>
            <person name="Harada H."/>
            <person name="Kamagata Y."/>
        </authorList>
    </citation>
    <scope>NUCLEOTIDE SEQUENCE [LARGE SCALE GENOMIC DNA]</scope>
    <source>
        <strain evidence="3">DSM 17711 / JCM 13418 / NBRC 101707 / SANAE</strain>
    </source>
</reference>
<reference evidence="3" key="3">
    <citation type="journal article" date="2011" name="PLoS ONE">
        <title>Genome sequence of a mesophilic hydrogenotrophic methanogen Methanocella paludicola, the first cultivated representative of the order Methanocellales.</title>
        <authorList>
            <person name="Sakai S."/>
            <person name="Takaki Y."/>
            <person name="Shimamura S."/>
            <person name="Sekine M."/>
            <person name="Tajima T."/>
            <person name="Kosugi H."/>
            <person name="Ichikawa N."/>
            <person name="Tasumi E."/>
            <person name="Hiraki A.T."/>
            <person name="Shimizu A."/>
            <person name="Kato Y."/>
            <person name="Nishiko R."/>
            <person name="Mori K."/>
            <person name="Fujita N."/>
            <person name="Imachi H."/>
            <person name="Takai K."/>
        </authorList>
    </citation>
    <scope>NUCLEOTIDE SEQUENCE [LARGE SCALE GENOMIC DNA]</scope>
    <source>
        <strain evidence="3">DSM 17711 / JCM 13418 / NBRC 101707 / SANAE</strain>
    </source>
</reference>
<accession>D1YZA8</accession>
<feature type="transmembrane region" description="Helical" evidence="1">
    <location>
        <begin position="103"/>
        <end position="124"/>
    </location>
</feature>
<keyword evidence="1" id="KW-0472">Membrane</keyword>
<name>D1YZA8_METPS</name>
<keyword evidence="3" id="KW-1185">Reference proteome</keyword>
<evidence type="ECO:0000313" key="2">
    <source>
        <dbReference type="EMBL" id="BAI61780.1"/>
    </source>
</evidence>
<dbReference type="Proteomes" id="UP000001882">
    <property type="component" value="Chromosome"/>
</dbReference>
<feature type="transmembrane region" description="Helical" evidence="1">
    <location>
        <begin position="63"/>
        <end position="82"/>
    </location>
</feature>
<gene>
    <name evidence="2" type="ordered locus">MCP_1708</name>
</gene>
<dbReference type="KEGG" id="mpd:MCP_1708"/>
<proteinExistence type="predicted"/>
<sequence>MPDRHDMPPDIRIADIILAILSRAIFYIVILLFILISAFMIFLAFNSLRVTVQALPTVKLDTLFEAIGFTTVSSAVFELARTMFDEELKSRVRMNAPRKIRHFISRFMTVIMISLSIEFLTMVFRYSHKPDEFMYMYEAAAVAAGIALVFVAWAYFNKTSVSVEEWEEKTTRPQNGRGI</sequence>
<dbReference type="STRING" id="304371.MCP_1708"/>
<dbReference type="InParanoid" id="D1YZA8"/>
<feature type="transmembrane region" description="Helical" evidence="1">
    <location>
        <begin position="136"/>
        <end position="156"/>
    </location>
</feature>
<dbReference type="AlphaFoldDB" id="D1YZA8"/>
<evidence type="ECO:0000256" key="1">
    <source>
        <dbReference type="SAM" id="Phobius"/>
    </source>
</evidence>
<protein>
    <submittedName>
        <fullName evidence="2">Uncharacterized protein</fullName>
    </submittedName>
</protein>
<dbReference type="RefSeq" id="WP_012900459.1">
    <property type="nucleotide sequence ID" value="NC_013665.1"/>
</dbReference>
<dbReference type="GeneID" id="8681616"/>
<feature type="transmembrane region" description="Helical" evidence="1">
    <location>
        <begin position="20"/>
        <end position="43"/>
    </location>
</feature>
<keyword evidence="1" id="KW-1133">Transmembrane helix</keyword>
<evidence type="ECO:0000313" key="3">
    <source>
        <dbReference type="Proteomes" id="UP000001882"/>
    </source>
</evidence>
<dbReference type="EMBL" id="AP011532">
    <property type="protein sequence ID" value="BAI61780.1"/>
    <property type="molecule type" value="Genomic_DNA"/>
</dbReference>
<keyword evidence="1" id="KW-0812">Transmembrane</keyword>